<gene>
    <name evidence="1" type="ORF">OM075_12125</name>
</gene>
<evidence type="ECO:0000313" key="1">
    <source>
        <dbReference type="EMBL" id="MCW3787220.1"/>
    </source>
</evidence>
<keyword evidence="2" id="KW-1185">Reference proteome</keyword>
<name>A0AAE3M5J2_9BACT</name>
<proteinExistence type="predicted"/>
<dbReference type="AlphaFoldDB" id="A0AAE3M5J2"/>
<dbReference type="EMBL" id="JAPDPJ010000026">
    <property type="protein sequence ID" value="MCW3787220.1"/>
    <property type="molecule type" value="Genomic_DNA"/>
</dbReference>
<reference evidence="1" key="1">
    <citation type="submission" date="2022-10" db="EMBL/GenBank/DDBJ databases">
        <authorList>
            <person name="Yu W.X."/>
        </authorList>
    </citation>
    <scope>NUCLEOTIDE SEQUENCE</scope>
    <source>
        <strain evidence="1">AAT</strain>
    </source>
</reference>
<sequence>MYCKDNESFENSRDNGISMINSMPEMQLKIIQHFLPQAELNKAFKTHEEKTPSTRLKLDGTKYWLKNFGAGKKAVDWLNITQDKLACNTREAMDYINRHFIIHINSPHKALSSYSPFEKKLFAIKNNQTKKAEEYLAGRCIEVDKLPGGCFYQSKKKDGVYEIVFLDSEEQLINLRALGNKKGEYYNNGKLNNSLYNKLYKPEEEFVFLTEGCINALSIYQQSVLAFFSAENLFTDHKKLKPYLDGKTVVLAFDNDDAGNRLKDRILSLILKYEFNIKVIYQLYSPEKKDLNQLLEDGILYDLLESDESYIQLFPKLLENSQNIEEDIVRRGFYKKDHCYYMAKSNSNRSSHRRVSNFIMEVSYFLPKGSDDSSRVFYLQNVDGESQVICIPTKKLKLSEFNTAIGHYGNFWFKGRQNDLIDILEDEFRFLKVAHEINVNGQQEGVDIYAMSNGVIDKGVFREANKYGMVDIQNKTYLLPANSSFNKYSGLFDDDRSVYYQKGEANFSQWSTLFYKTHNKNSMIGVSYTIACIFRDIIFRKLRFFPFLYLFGDQGSGKTTFANCMLKLFYSDYDGISIEGASTTKAIARSVHNFRNGLVFLKEFTNNIEPELIGLMKTGYDGSGHSRATYDNSTRTHSTKFNSGLVVDSNVMPHVSSLHSRFILLIFGTDIFIIEQDDAIKELERLFESGFGKVLQEILSHRSYFEREFPGIFEEVKNELNTNSEFQNVSARSKAHLALLLSVYKVLIRKLNFPFSFNDLYNYAKVVIIDQDKDVTNSSRINRYWEILDTLKAQGELKEGVHYRFASRNIGQNYLALSLHLIHPIYRKNIKSFEGEDIAYKDLQKLIINDPAFIPSWMSKGGDAINVKFSGSTQSAYAFDINKVKLNIDLWQQ</sequence>
<evidence type="ECO:0000313" key="2">
    <source>
        <dbReference type="Proteomes" id="UP001209229"/>
    </source>
</evidence>
<dbReference type="Pfam" id="PF13155">
    <property type="entry name" value="Toprim_2"/>
    <property type="match status" value="1"/>
</dbReference>
<dbReference type="RefSeq" id="WP_301190785.1">
    <property type="nucleotide sequence ID" value="NZ_JAPDPJ010000026.1"/>
</dbReference>
<dbReference type="SUPFAM" id="SSF56731">
    <property type="entry name" value="DNA primase core"/>
    <property type="match status" value="1"/>
</dbReference>
<comment type="caution">
    <text evidence="1">The sequence shown here is derived from an EMBL/GenBank/DDBJ whole genome shotgun (WGS) entry which is preliminary data.</text>
</comment>
<protein>
    <submittedName>
        <fullName evidence="1">Toprim domain-containing protein</fullName>
    </submittedName>
</protein>
<dbReference type="InterPro" id="IPR027417">
    <property type="entry name" value="P-loop_NTPase"/>
</dbReference>
<dbReference type="Proteomes" id="UP001209229">
    <property type="component" value="Unassembled WGS sequence"/>
</dbReference>
<organism evidence="1 2">
    <name type="scientific">Plebeiibacterium sediminum</name>
    <dbReference type="NCBI Taxonomy" id="2992112"/>
    <lineage>
        <taxon>Bacteria</taxon>
        <taxon>Pseudomonadati</taxon>
        <taxon>Bacteroidota</taxon>
        <taxon>Bacteroidia</taxon>
        <taxon>Marinilabiliales</taxon>
        <taxon>Marinilabiliaceae</taxon>
        <taxon>Plebeiibacterium</taxon>
    </lineage>
</organism>
<dbReference type="SUPFAM" id="SSF52540">
    <property type="entry name" value="P-loop containing nucleoside triphosphate hydrolases"/>
    <property type="match status" value="1"/>
</dbReference>
<dbReference type="Gene3D" id="3.40.1360.10">
    <property type="match status" value="1"/>
</dbReference>
<accession>A0AAE3M5J2</accession>
<dbReference type="CDD" id="cd01029">
    <property type="entry name" value="TOPRIM_primases"/>
    <property type="match status" value="1"/>
</dbReference>
<dbReference type="InterPro" id="IPR034154">
    <property type="entry name" value="TOPRIM_DnaG/twinkle"/>
</dbReference>